<feature type="region of interest" description="Disordered" evidence="1">
    <location>
        <begin position="679"/>
        <end position="741"/>
    </location>
</feature>
<feature type="compositionally biased region" description="Polar residues" evidence="1">
    <location>
        <begin position="729"/>
        <end position="739"/>
    </location>
</feature>
<feature type="region of interest" description="Disordered" evidence="1">
    <location>
        <begin position="526"/>
        <end position="548"/>
    </location>
</feature>
<dbReference type="Proteomes" id="UP001652600">
    <property type="component" value="Unplaced"/>
</dbReference>
<evidence type="ECO:0000313" key="3">
    <source>
        <dbReference type="RefSeq" id="XP_050936788.1"/>
    </source>
</evidence>
<evidence type="ECO:0000256" key="1">
    <source>
        <dbReference type="SAM" id="MobiDB-lite"/>
    </source>
</evidence>
<keyword evidence="2" id="KW-1185">Reference proteome</keyword>
<feature type="compositionally biased region" description="Polar residues" evidence="1">
    <location>
        <begin position="526"/>
        <end position="544"/>
    </location>
</feature>
<evidence type="ECO:0000313" key="2">
    <source>
        <dbReference type="Proteomes" id="UP001652600"/>
    </source>
</evidence>
<proteinExistence type="predicted"/>
<dbReference type="RefSeq" id="XP_050936788.1">
    <property type="nucleotide sequence ID" value="XM_051080831.1"/>
</dbReference>
<gene>
    <name evidence="3" type="primary">LOC127147406</name>
</gene>
<reference evidence="3" key="1">
    <citation type="submission" date="2025-08" db="UniProtKB">
        <authorList>
            <consortium name="RefSeq"/>
        </authorList>
    </citation>
    <scope>IDENTIFICATION</scope>
    <source>
        <tissue evidence="3">Stem</tissue>
    </source>
</reference>
<sequence length="832" mass="91950">MPRTRPQRGASIIQASPSPTSPHIPLSIPARRRGIRGTHQTLPPSKKQSQDISYLHEQARLECTPTPRCKHCPRKPIRASTRHPLSLPAQRSDVALRRNPPTKHKAIARHLVSSRTSPLGVHAHTEVQALSAQAHPSINSTPALTPCPMDKPIVMAKPLHQARSNRKTSPLGVHAHTEVQALSKQNPSKNVNLTSRSHSLPDVGARHSIDFDQTLPPSKKQLQDISYLHEQTRLECTPTPRCKHCPRKPIRASTRHPLSLPAQRSDVALRRNPPTKHKAIARHLVSSRTSPLGVHAHTEVQALSAQAHPSINSTPALTPCPMDKPIVMAKPLHQARSNRKTSPLGVHAHTEVQALSKQNPSKNVNLTSRSHSLPDVGARHSIDFDQTLPPSKKQLQDISYLHEQTRLECTPTPRCKHCPRKPIRASTRHPLSLPAQRSDVALRRNPPTKHKAIARHLVSSRTSPLGVHAHTEVQALSAQAHPSINSTPALTPCPMDKPIVMAKPLHQARSNRKTSPLGVHAHTEVQALSKQNPSKNVNLTSRSHSLPDVGARHSIDFDQTLPPSKKQLQDISYLHEQTRLECTPTPRCKHCPRKPIQASTRHPLSLPAQRSDVALRRNPSTEHKAIARHLVSSRTSPLGVHAHTEVQALSAQAHPSINSTPALTPCPTDKPIVMAKPLRQARSNRQDKHTWSARPHRGASIVQARPSRSHSLPDGRMWHSGRTLRPPSKKQSQVISSPHEQARLECTPTPRCKHCPRKPIRASTRHPLSLAAGGRRWHSAGADPPSICAHDGRNVLEGSAPRHRGTPAPRPCRQVAPLYSTFWLFWVWQACI</sequence>
<protein>
    <submittedName>
        <fullName evidence="3">Uncharacterized protein LOC127147406 isoform X1</fullName>
    </submittedName>
</protein>
<name>A0ABM3KG79_CUCME</name>
<feature type="region of interest" description="Disordered" evidence="1">
    <location>
        <begin position="181"/>
        <end position="202"/>
    </location>
</feature>
<feature type="region of interest" description="Disordered" evidence="1">
    <location>
        <begin position="354"/>
        <end position="375"/>
    </location>
</feature>
<feature type="compositionally biased region" description="Polar residues" evidence="1">
    <location>
        <begin position="181"/>
        <end position="198"/>
    </location>
</feature>
<feature type="compositionally biased region" description="Polar residues" evidence="1">
    <location>
        <begin position="354"/>
        <end position="371"/>
    </location>
</feature>
<dbReference type="GeneID" id="127147406"/>
<organism evidence="2 3">
    <name type="scientific">Cucumis melo</name>
    <name type="common">Muskmelon</name>
    <dbReference type="NCBI Taxonomy" id="3656"/>
    <lineage>
        <taxon>Eukaryota</taxon>
        <taxon>Viridiplantae</taxon>
        <taxon>Streptophyta</taxon>
        <taxon>Embryophyta</taxon>
        <taxon>Tracheophyta</taxon>
        <taxon>Spermatophyta</taxon>
        <taxon>Magnoliopsida</taxon>
        <taxon>eudicotyledons</taxon>
        <taxon>Gunneridae</taxon>
        <taxon>Pentapetalae</taxon>
        <taxon>rosids</taxon>
        <taxon>fabids</taxon>
        <taxon>Cucurbitales</taxon>
        <taxon>Cucurbitaceae</taxon>
        <taxon>Benincaseae</taxon>
        <taxon>Cucumis</taxon>
    </lineage>
</organism>
<accession>A0ABM3KG79</accession>
<feature type="region of interest" description="Disordered" evidence="1">
    <location>
        <begin position="1"/>
        <end position="30"/>
    </location>
</feature>